<comment type="similarity">
    <text evidence="1">Belongs to the PA28 family.</text>
</comment>
<dbReference type="KEGG" id="tad:TRIADDRAFT_22387"/>
<dbReference type="GO" id="GO:0061136">
    <property type="term" value="P:regulation of proteasomal protein catabolic process"/>
    <property type="evidence" value="ECO:0000318"/>
    <property type="project" value="GO_Central"/>
</dbReference>
<gene>
    <name evidence="4" type="ORF">TRIADDRAFT_22387</name>
</gene>
<evidence type="ECO:0000313" key="5">
    <source>
        <dbReference type="Proteomes" id="UP000009022"/>
    </source>
</evidence>
<organism evidence="4 5">
    <name type="scientific">Trichoplax adhaerens</name>
    <name type="common">Trichoplax reptans</name>
    <dbReference type="NCBI Taxonomy" id="10228"/>
    <lineage>
        <taxon>Eukaryota</taxon>
        <taxon>Metazoa</taxon>
        <taxon>Placozoa</taxon>
        <taxon>Uniplacotomia</taxon>
        <taxon>Trichoplacea</taxon>
        <taxon>Trichoplacidae</taxon>
        <taxon>Trichoplax</taxon>
    </lineage>
</organism>
<dbReference type="PANTHER" id="PTHR10660:SF2">
    <property type="entry name" value="LD45860P"/>
    <property type="match status" value="1"/>
</dbReference>
<feature type="domain" description="Proteasome activator PA28 C-terminal" evidence="3">
    <location>
        <begin position="1"/>
        <end position="143"/>
    </location>
</feature>
<dbReference type="eggNOG" id="KOG4470">
    <property type="taxonomic scope" value="Eukaryota"/>
</dbReference>
<dbReference type="InterPro" id="IPR003186">
    <property type="entry name" value="PA28_C"/>
</dbReference>
<dbReference type="PhylomeDB" id="B3RQI2"/>
<dbReference type="CTD" id="6752459"/>
<dbReference type="Proteomes" id="UP000009022">
    <property type="component" value="Unassembled WGS sequence"/>
</dbReference>
<dbReference type="GO" id="GO:0005737">
    <property type="term" value="C:cytoplasm"/>
    <property type="evidence" value="ECO:0000318"/>
    <property type="project" value="GO_Central"/>
</dbReference>
<proteinExistence type="inferred from homology"/>
<dbReference type="EMBL" id="DS985243">
    <property type="protein sequence ID" value="EDV26701.1"/>
    <property type="molecule type" value="Genomic_DNA"/>
</dbReference>
<evidence type="ECO:0000256" key="1">
    <source>
        <dbReference type="ARBA" id="ARBA00005883"/>
    </source>
</evidence>
<dbReference type="AlphaFoldDB" id="B3RQI2"/>
<dbReference type="GO" id="GO:0008537">
    <property type="term" value="C:proteasome activator complex"/>
    <property type="evidence" value="ECO:0007669"/>
    <property type="project" value="InterPro"/>
</dbReference>
<dbReference type="STRING" id="10228.B3RQI2"/>
<dbReference type="InParanoid" id="B3RQI2"/>
<dbReference type="InterPro" id="IPR036997">
    <property type="entry name" value="PA28_C_sf"/>
</dbReference>
<sequence length="146" mass="17115">IPCNRLLEELIDDIKPQIRTLIEKCNCVKIWIQLLIPRIEDGNNFGVSIQEDILGEVARIESEAAGFLDQISRYFISRGKMISKIAKYPFIKDYSRCICELDEKEYLNLRLTLCELRNHYCCLHDTITKNIEKIKKPRSVNTDTMY</sequence>
<dbReference type="InterPro" id="IPR009077">
    <property type="entry name" value="Proteasome_activ_PA28"/>
</dbReference>
<accession>B3RQI2</accession>
<dbReference type="InterPro" id="IPR036252">
    <property type="entry name" value="Proteasome_activ_sf"/>
</dbReference>
<dbReference type="HOGENOM" id="CLU_062515_2_0_1"/>
<dbReference type="PANTHER" id="PTHR10660">
    <property type="entry name" value="PROTEASOME REGULATOR PA28"/>
    <property type="match status" value="1"/>
</dbReference>
<dbReference type="FunFam" id="1.20.120.180:FF:000001">
    <property type="entry name" value="Proteasome activator complex subunit 3"/>
    <property type="match status" value="1"/>
</dbReference>
<dbReference type="Gene3D" id="1.20.120.180">
    <property type="entry name" value="Proteasome activator pa28, C-terminal domain"/>
    <property type="match status" value="1"/>
</dbReference>
<reference evidence="4 5" key="1">
    <citation type="journal article" date="2008" name="Nature">
        <title>The Trichoplax genome and the nature of placozoans.</title>
        <authorList>
            <person name="Srivastava M."/>
            <person name="Begovic E."/>
            <person name="Chapman J."/>
            <person name="Putnam N.H."/>
            <person name="Hellsten U."/>
            <person name="Kawashima T."/>
            <person name="Kuo A."/>
            <person name="Mitros T."/>
            <person name="Salamov A."/>
            <person name="Carpenter M.L."/>
            <person name="Signorovitch A.Y."/>
            <person name="Moreno M.A."/>
            <person name="Kamm K."/>
            <person name="Grimwood J."/>
            <person name="Schmutz J."/>
            <person name="Shapiro H."/>
            <person name="Grigoriev I.V."/>
            <person name="Buss L.W."/>
            <person name="Schierwater B."/>
            <person name="Dellaporta S.L."/>
            <person name="Rokhsar D.S."/>
        </authorList>
    </citation>
    <scope>NUCLEOTIDE SEQUENCE [LARGE SCALE GENOMIC DNA]</scope>
    <source>
        <strain evidence="4 5">Grell-BS-1999</strain>
    </source>
</reference>
<feature type="non-terminal residue" evidence="4">
    <location>
        <position position="1"/>
    </location>
</feature>
<dbReference type="GO" id="GO:0005654">
    <property type="term" value="C:nucleoplasm"/>
    <property type="evidence" value="ECO:0000318"/>
    <property type="project" value="GO_Central"/>
</dbReference>
<keyword evidence="5" id="KW-1185">Reference proteome</keyword>
<dbReference type="RefSeq" id="XP_002110697.1">
    <property type="nucleotide sequence ID" value="XM_002110661.1"/>
</dbReference>
<dbReference type="GO" id="GO:0061133">
    <property type="term" value="F:endopeptidase activator activity"/>
    <property type="evidence" value="ECO:0000318"/>
    <property type="project" value="GO_Central"/>
</dbReference>
<evidence type="ECO:0000259" key="3">
    <source>
        <dbReference type="Pfam" id="PF02252"/>
    </source>
</evidence>
<protein>
    <recommendedName>
        <fullName evidence="3">Proteasome activator PA28 C-terminal domain-containing protein</fullName>
    </recommendedName>
</protein>
<dbReference type="SUPFAM" id="SSF47216">
    <property type="entry name" value="Proteasome activator"/>
    <property type="match status" value="1"/>
</dbReference>
<dbReference type="Pfam" id="PF02252">
    <property type="entry name" value="PA28_C"/>
    <property type="match status" value="1"/>
</dbReference>
<evidence type="ECO:0000313" key="4">
    <source>
        <dbReference type="EMBL" id="EDV26701.1"/>
    </source>
</evidence>
<dbReference type="OrthoDB" id="6591885at2759"/>
<keyword evidence="2" id="KW-0647">Proteasome</keyword>
<dbReference type="GO" id="GO:2000045">
    <property type="term" value="P:regulation of G1/S transition of mitotic cell cycle"/>
    <property type="evidence" value="ECO:0000318"/>
    <property type="project" value="GO_Central"/>
</dbReference>
<dbReference type="GeneID" id="6752459"/>
<name>B3RQI2_TRIAD</name>
<evidence type="ECO:0000256" key="2">
    <source>
        <dbReference type="ARBA" id="ARBA00022942"/>
    </source>
</evidence>
<dbReference type="OMA" id="EMDQINI"/>